<dbReference type="EMBL" id="QHCT01000001">
    <property type="protein sequence ID" value="RHX92928.1"/>
    <property type="molecule type" value="Genomic_DNA"/>
</dbReference>
<evidence type="ECO:0000313" key="2">
    <source>
        <dbReference type="Proteomes" id="UP000265798"/>
    </source>
</evidence>
<gene>
    <name evidence="1" type="ORF">DLM75_07125</name>
</gene>
<organism evidence="1 2">
    <name type="scientific">Leptospira stimsonii</name>
    <dbReference type="NCBI Taxonomy" id="2202203"/>
    <lineage>
        <taxon>Bacteria</taxon>
        <taxon>Pseudomonadati</taxon>
        <taxon>Spirochaetota</taxon>
        <taxon>Spirochaetia</taxon>
        <taxon>Leptospirales</taxon>
        <taxon>Leptospiraceae</taxon>
        <taxon>Leptospira</taxon>
    </lineage>
</organism>
<proteinExistence type="predicted"/>
<dbReference type="OrthoDB" id="340892at2"/>
<dbReference type="RefSeq" id="WP_118967726.1">
    <property type="nucleotide sequence ID" value="NZ_QHCT01000001.1"/>
</dbReference>
<dbReference type="AlphaFoldDB" id="A0A396ZHG7"/>
<accession>A0A396ZHG7</accession>
<name>A0A396ZHG7_9LEPT</name>
<sequence length="150" mass="18005">MQVHLYRKQNEVLKKLVIELIRILRTDSVINRVGEVHDILAILNARLNEHLRTEESLILLELLPEDTVLEEDNEFYNEKNRNELKNRFRQYITKWSLPSLIQKNPLAFIRDSNELMDWLYIRLQSEIELLFPMKNQSFFVSKKIGEPLSR</sequence>
<protein>
    <recommendedName>
        <fullName evidence="3">Hemerythrin-like domain-containing protein</fullName>
    </recommendedName>
</protein>
<evidence type="ECO:0008006" key="3">
    <source>
        <dbReference type="Google" id="ProtNLM"/>
    </source>
</evidence>
<evidence type="ECO:0000313" key="1">
    <source>
        <dbReference type="EMBL" id="RHX92928.1"/>
    </source>
</evidence>
<comment type="caution">
    <text evidence="1">The sequence shown here is derived from an EMBL/GenBank/DDBJ whole genome shotgun (WGS) entry which is preliminary data.</text>
</comment>
<reference evidence="2" key="1">
    <citation type="submission" date="2018-05" db="EMBL/GenBank/DDBJ databases">
        <title>Leptospira yasudae sp. nov. and Leptospira stimsonii sp. nov., two pathogenic species of the genus Leptospira isolated from environmental sources.</title>
        <authorList>
            <person name="Casanovas-Massana A."/>
            <person name="Hamond C."/>
            <person name="Santos L.A."/>
            <person name="Hacker K.P."/>
            <person name="Balassiano I."/>
            <person name="Medeiros M.A."/>
            <person name="Reis M.G."/>
            <person name="Ko A.I."/>
            <person name="Wunder E.A."/>
        </authorList>
    </citation>
    <scope>NUCLEOTIDE SEQUENCE [LARGE SCALE GENOMIC DNA]</scope>
    <source>
        <strain evidence="2">Yale</strain>
    </source>
</reference>
<dbReference type="Proteomes" id="UP000265798">
    <property type="component" value="Unassembled WGS sequence"/>
</dbReference>